<comment type="caution">
    <text evidence="8">The sequence shown here is derived from an EMBL/GenBank/DDBJ whole genome shotgun (WGS) entry which is preliminary data.</text>
</comment>
<reference evidence="8 9" key="1">
    <citation type="submission" date="2020-08" db="EMBL/GenBank/DDBJ databases">
        <title>Genomic Encyclopedia of Archaeal and Bacterial Type Strains, Phase II (KMG-II): from individual species to whole genera.</title>
        <authorList>
            <person name="Goeker M."/>
        </authorList>
    </citation>
    <scope>NUCLEOTIDE SEQUENCE [LARGE SCALE GENOMIC DNA]</scope>
    <source>
        <strain evidence="8 9">DSM 23288</strain>
    </source>
</reference>
<comment type="similarity">
    <text evidence="2">Belongs to the chromate ion transporter (CHR) (TC 2.A.51) family.</text>
</comment>
<keyword evidence="9" id="KW-1185">Reference proteome</keyword>
<gene>
    <name evidence="8" type="ORF">BDZ31_000845</name>
</gene>
<dbReference type="GO" id="GO:0015109">
    <property type="term" value="F:chromate transmembrane transporter activity"/>
    <property type="evidence" value="ECO:0007669"/>
    <property type="project" value="InterPro"/>
</dbReference>
<dbReference type="AlphaFoldDB" id="A0A840I9K9"/>
<evidence type="ECO:0000256" key="3">
    <source>
        <dbReference type="ARBA" id="ARBA00022475"/>
    </source>
</evidence>
<feature type="transmembrane region" description="Helical" evidence="7">
    <location>
        <begin position="367"/>
        <end position="383"/>
    </location>
</feature>
<feature type="transmembrane region" description="Helical" evidence="7">
    <location>
        <begin position="154"/>
        <end position="184"/>
    </location>
</feature>
<comment type="subcellular location">
    <subcellularLocation>
        <location evidence="1">Cell membrane</location>
        <topology evidence="1">Multi-pass membrane protein</topology>
    </subcellularLocation>
</comment>
<dbReference type="PANTHER" id="PTHR43663:SF1">
    <property type="entry name" value="CHROMATE TRANSPORTER"/>
    <property type="match status" value="1"/>
</dbReference>
<evidence type="ECO:0000256" key="2">
    <source>
        <dbReference type="ARBA" id="ARBA00005262"/>
    </source>
</evidence>
<sequence>MRTRDDLPSLRTIVREWGRIGCLGFGGPPAHVSMLRELCVARRRWIDEEEFEHAIAATNVLPGPASTQLAVYCAWRLRGVAGALAGGAAFILPGLIVIVALAILFLGDPPAWVRGAGAGAGAVVAAVALDAALRLLPGSWRRARGRGRRGRWVAWVLAGAVATATLGPWLVLVLLACGLIELAWHRAAPDRPGGGAGGGGASGGTAGAGGGPTARLVAWPAPAAVLAAVVAGGGLAALCWTAFKVGALSYGGGFVIVPLMQADAVDRFHWMSDAEFLNAVALGQATPGPVTQTIAVVGYAAHGLGGAAIASLVAFAPSFAFIALGADRFDRLSALPSARAFLAGAGPASIGAIAGSAIPLAAGLTEPWQAVVLAAGALLLLVARRGVVLTLLLAAAAGIAVALLGGPVG</sequence>
<dbReference type="PIRSF" id="PIRSF004810">
    <property type="entry name" value="ChrA"/>
    <property type="match status" value="1"/>
</dbReference>
<evidence type="ECO:0000256" key="5">
    <source>
        <dbReference type="ARBA" id="ARBA00022989"/>
    </source>
</evidence>
<feature type="transmembrane region" description="Helical" evidence="7">
    <location>
        <begin position="112"/>
        <end position="133"/>
    </location>
</feature>
<dbReference type="Pfam" id="PF02417">
    <property type="entry name" value="Chromate_transp"/>
    <property type="match status" value="2"/>
</dbReference>
<evidence type="ECO:0000256" key="4">
    <source>
        <dbReference type="ARBA" id="ARBA00022692"/>
    </source>
</evidence>
<dbReference type="GO" id="GO:0005886">
    <property type="term" value="C:plasma membrane"/>
    <property type="evidence" value="ECO:0007669"/>
    <property type="project" value="UniProtKB-SubCell"/>
</dbReference>
<feature type="transmembrane region" description="Helical" evidence="7">
    <location>
        <begin position="388"/>
        <end position="408"/>
    </location>
</feature>
<accession>A0A840I9K9</accession>
<keyword evidence="3" id="KW-1003">Cell membrane</keyword>
<keyword evidence="5 7" id="KW-1133">Transmembrane helix</keyword>
<feature type="transmembrane region" description="Helical" evidence="7">
    <location>
        <begin position="338"/>
        <end position="361"/>
    </location>
</feature>
<evidence type="ECO:0000256" key="7">
    <source>
        <dbReference type="SAM" id="Phobius"/>
    </source>
</evidence>
<evidence type="ECO:0000256" key="1">
    <source>
        <dbReference type="ARBA" id="ARBA00004651"/>
    </source>
</evidence>
<keyword evidence="6 7" id="KW-0472">Membrane</keyword>
<dbReference type="InterPro" id="IPR003370">
    <property type="entry name" value="Chromate_transpt"/>
</dbReference>
<evidence type="ECO:0000313" key="9">
    <source>
        <dbReference type="Proteomes" id="UP000585272"/>
    </source>
</evidence>
<dbReference type="PANTHER" id="PTHR43663">
    <property type="entry name" value="CHROMATE TRANSPORT PROTEIN-RELATED"/>
    <property type="match status" value="1"/>
</dbReference>
<feature type="transmembrane region" description="Helical" evidence="7">
    <location>
        <begin position="245"/>
        <end position="262"/>
    </location>
</feature>
<dbReference type="Proteomes" id="UP000585272">
    <property type="component" value="Unassembled WGS sequence"/>
</dbReference>
<name>A0A840I9K9_9ACTN</name>
<feature type="transmembrane region" description="Helical" evidence="7">
    <location>
        <begin position="217"/>
        <end position="238"/>
    </location>
</feature>
<evidence type="ECO:0000256" key="6">
    <source>
        <dbReference type="ARBA" id="ARBA00023136"/>
    </source>
</evidence>
<dbReference type="EMBL" id="JACHNU010000001">
    <property type="protein sequence ID" value="MBB4661272.1"/>
    <property type="molecule type" value="Genomic_DNA"/>
</dbReference>
<proteinExistence type="inferred from homology"/>
<evidence type="ECO:0000313" key="8">
    <source>
        <dbReference type="EMBL" id="MBB4661272.1"/>
    </source>
</evidence>
<organism evidence="8 9">
    <name type="scientific">Conexibacter arvalis</name>
    <dbReference type="NCBI Taxonomy" id="912552"/>
    <lineage>
        <taxon>Bacteria</taxon>
        <taxon>Bacillati</taxon>
        <taxon>Actinomycetota</taxon>
        <taxon>Thermoleophilia</taxon>
        <taxon>Solirubrobacterales</taxon>
        <taxon>Conexibacteraceae</taxon>
        <taxon>Conexibacter</taxon>
    </lineage>
</organism>
<protein>
    <submittedName>
        <fullName evidence="8">Chromate transporter</fullName>
    </submittedName>
</protein>
<keyword evidence="4 7" id="KW-0812">Transmembrane</keyword>
<dbReference type="RefSeq" id="WP_183339302.1">
    <property type="nucleotide sequence ID" value="NZ_JACHNU010000001.1"/>
</dbReference>
<dbReference type="InterPro" id="IPR014047">
    <property type="entry name" value="Chr_Tranpt_l_chain"/>
</dbReference>
<feature type="transmembrane region" description="Helical" evidence="7">
    <location>
        <begin position="84"/>
        <end position="106"/>
    </location>
</feature>
<dbReference type="NCBIfam" id="TIGR00937">
    <property type="entry name" value="2A51"/>
    <property type="match status" value="1"/>
</dbReference>
<feature type="transmembrane region" description="Helical" evidence="7">
    <location>
        <begin position="304"/>
        <end position="326"/>
    </location>
</feature>
<dbReference type="InterPro" id="IPR052518">
    <property type="entry name" value="CHR_Transporter"/>
</dbReference>